<dbReference type="CDD" id="cd02440">
    <property type="entry name" value="AdoMet_MTases"/>
    <property type="match status" value="1"/>
</dbReference>
<feature type="domain" description="Methyltransferase" evidence="4">
    <location>
        <begin position="76"/>
        <end position="171"/>
    </location>
</feature>
<evidence type="ECO:0000256" key="1">
    <source>
        <dbReference type="ARBA" id="ARBA00022603"/>
    </source>
</evidence>
<dbReference type="PANTHER" id="PTHR43464:SF19">
    <property type="entry name" value="UBIQUINONE BIOSYNTHESIS O-METHYLTRANSFERASE, MITOCHONDRIAL"/>
    <property type="match status" value="1"/>
</dbReference>
<keyword evidence="1 5" id="KW-0489">Methyltransferase</keyword>
<sequence>MSEQAAQPSTPPRPSDFDAVYRGDFTALAHPGQESGAAESGGAPPEFLLDRVPWDIGEAQPVVAELEASGQFSGDVLDIGCGPGENTLMLAAGGHHTVGLDASPAAIEIARGRAGTRGLTKSVEFAVADAFELSGYAGRFDTVIDSALYHCFPEELRQNYTASVHRACRTGARMHLLCFSDRVPEAFPGPYRITEANLRENLAATGWSIQNVRPATYTTAFTRSEFEGRAPAPLVAAVAALESDGQGRLLAPAWLVTAERV</sequence>
<evidence type="ECO:0000259" key="4">
    <source>
        <dbReference type="Pfam" id="PF13649"/>
    </source>
</evidence>
<comment type="caution">
    <text evidence="5">The sequence shown here is derived from an EMBL/GenBank/DDBJ whole genome shotgun (WGS) entry which is preliminary data.</text>
</comment>
<dbReference type="Gene3D" id="3.40.50.150">
    <property type="entry name" value="Vaccinia Virus protein VP39"/>
    <property type="match status" value="1"/>
</dbReference>
<evidence type="ECO:0000256" key="2">
    <source>
        <dbReference type="ARBA" id="ARBA00022679"/>
    </source>
</evidence>
<dbReference type="AlphaFoldDB" id="A0A9X4M1L7"/>
<dbReference type="Proteomes" id="UP001152755">
    <property type="component" value="Unassembled WGS sequence"/>
</dbReference>
<evidence type="ECO:0000313" key="6">
    <source>
        <dbReference type="Proteomes" id="UP001152755"/>
    </source>
</evidence>
<accession>A0A9X4M1L7</accession>
<dbReference type="RefSeq" id="WP_332519747.1">
    <property type="nucleotide sequence ID" value="NZ_JANRHA010000005.1"/>
</dbReference>
<keyword evidence="3" id="KW-0949">S-adenosyl-L-methionine</keyword>
<proteinExistence type="predicted"/>
<keyword evidence="6" id="KW-1185">Reference proteome</keyword>
<organism evidence="5 6">
    <name type="scientific">Speluncibacter jeojiensis</name>
    <dbReference type="NCBI Taxonomy" id="2710754"/>
    <lineage>
        <taxon>Bacteria</taxon>
        <taxon>Bacillati</taxon>
        <taxon>Actinomycetota</taxon>
        <taxon>Actinomycetes</taxon>
        <taxon>Mycobacteriales</taxon>
        <taxon>Speluncibacteraceae</taxon>
        <taxon>Speluncibacter</taxon>
    </lineage>
</organism>
<dbReference type="Pfam" id="PF13649">
    <property type="entry name" value="Methyltransf_25"/>
    <property type="match status" value="1"/>
</dbReference>
<name>A0A9X4M1L7_9ACTN</name>
<evidence type="ECO:0000256" key="3">
    <source>
        <dbReference type="ARBA" id="ARBA00022691"/>
    </source>
</evidence>
<dbReference type="EMBL" id="JANRHA010000005">
    <property type="protein sequence ID" value="MDG3014742.1"/>
    <property type="molecule type" value="Genomic_DNA"/>
</dbReference>
<dbReference type="SUPFAM" id="SSF53335">
    <property type="entry name" value="S-adenosyl-L-methionine-dependent methyltransferases"/>
    <property type="match status" value="1"/>
</dbReference>
<dbReference type="InterPro" id="IPR029063">
    <property type="entry name" value="SAM-dependent_MTases_sf"/>
</dbReference>
<reference evidence="5" key="1">
    <citation type="submission" date="2022-08" db="EMBL/GenBank/DDBJ databases">
        <title>Genome analysis of Corynebacteriales strain.</title>
        <authorList>
            <person name="Lee S.D."/>
        </authorList>
    </citation>
    <scope>NUCLEOTIDE SEQUENCE</scope>
    <source>
        <strain evidence="5">D3-21</strain>
    </source>
</reference>
<dbReference type="PANTHER" id="PTHR43464">
    <property type="entry name" value="METHYLTRANSFERASE"/>
    <property type="match status" value="1"/>
</dbReference>
<dbReference type="InterPro" id="IPR041698">
    <property type="entry name" value="Methyltransf_25"/>
</dbReference>
<dbReference type="GO" id="GO:0008168">
    <property type="term" value="F:methyltransferase activity"/>
    <property type="evidence" value="ECO:0007669"/>
    <property type="project" value="UniProtKB-KW"/>
</dbReference>
<gene>
    <name evidence="5" type="ORF">NVS88_09255</name>
</gene>
<keyword evidence="2" id="KW-0808">Transferase</keyword>
<evidence type="ECO:0000313" key="5">
    <source>
        <dbReference type="EMBL" id="MDG3014742.1"/>
    </source>
</evidence>
<protein>
    <submittedName>
        <fullName evidence="5">Class I SAM-dependent methyltransferase</fullName>
    </submittedName>
</protein>
<dbReference type="GO" id="GO:0032259">
    <property type="term" value="P:methylation"/>
    <property type="evidence" value="ECO:0007669"/>
    <property type="project" value="UniProtKB-KW"/>
</dbReference>